<gene>
    <name evidence="1" type="ORF">SAMN04490355_101428</name>
</gene>
<dbReference type="Proteomes" id="UP000199520">
    <property type="component" value="Unassembled WGS sequence"/>
</dbReference>
<keyword evidence="2" id="KW-1185">Reference proteome</keyword>
<dbReference type="RefSeq" id="WP_090935749.1">
    <property type="nucleotide sequence ID" value="NZ_FOTS01000014.1"/>
</dbReference>
<protein>
    <submittedName>
        <fullName evidence="1">Uncharacterized protein</fullName>
    </submittedName>
</protein>
<dbReference type="AlphaFoldDB" id="A0A1I4JUD3"/>
<reference evidence="2" key="1">
    <citation type="submission" date="2016-10" db="EMBL/GenBank/DDBJ databases">
        <authorList>
            <person name="Varghese N."/>
            <person name="Submissions S."/>
        </authorList>
    </citation>
    <scope>NUCLEOTIDE SEQUENCE [LARGE SCALE GENOMIC DNA]</scope>
    <source>
        <strain evidence="2">DSM 13327</strain>
    </source>
</reference>
<organism evidence="1 2">
    <name type="scientific">Pelosinus propionicus DSM 13327</name>
    <dbReference type="NCBI Taxonomy" id="1123291"/>
    <lineage>
        <taxon>Bacteria</taxon>
        <taxon>Bacillati</taxon>
        <taxon>Bacillota</taxon>
        <taxon>Negativicutes</taxon>
        <taxon>Selenomonadales</taxon>
        <taxon>Sporomusaceae</taxon>
        <taxon>Pelosinus</taxon>
    </lineage>
</organism>
<evidence type="ECO:0000313" key="1">
    <source>
        <dbReference type="EMBL" id="SFL70140.1"/>
    </source>
</evidence>
<sequence length="62" mass="7386">MRTLQEIRNKNNSKEDFLVNGLENKKNPFSLQRIAEGKKFYYTVVKPIVQRTFRKQVEKGNL</sequence>
<name>A0A1I4JUD3_9FIRM</name>
<evidence type="ECO:0000313" key="2">
    <source>
        <dbReference type="Proteomes" id="UP000199520"/>
    </source>
</evidence>
<dbReference type="EMBL" id="FOTS01000014">
    <property type="protein sequence ID" value="SFL70140.1"/>
    <property type="molecule type" value="Genomic_DNA"/>
</dbReference>
<proteinExistence type="predicted"/>
<accession>A0A1I4JUD3</accession>